<gene>
    <name evidence="1" type="ORF">COCSADRAFT_244564</name>
</gene>
<sequence length="151" mass="17081">MFNCRLFNVPCNNLWEIFLANILGLENYDTTSIIPLPKKNENENSFFATHIFRAPYPPPLSSSPSFLFPLYSCTYEPPSSSMLTMSLHSPPLPLRSQSRFPIPQKQTHASLSLSIIQSPPSINPFNICNPRRDNLDHANADVCATTRVLRM</sequence>
<protein>
    <submittedName>
        <fullName evidence="1">Uncharacterized protein</fullName>
    </submittedName>
</protein>
<dbReference type="GeneID" id="19135084"/>
<evidence type="ECO:0000313" key="2">
    <source>
        <dbReference type="Proteomes" id="UP000016934"/>
    </source>
</evidence>
<organism evidence="1 2">
    <name type="scientific">Cochliobolus sativus (strain ND90Pr / ATCC 201652)</name>
    <name type="common">Common root rot and spot blotch fungus</name>
    <name type="synonym">Bipolaris sorokiniana</name>
    <dbReference type="NCBI Taxonomy" id="665912"/>
    <lineage>
        <taxon>Eukaryota</taxon>
        <taxon>Fungi</taxon>
        <taxon>Dikarya</taxon>
        <taxon>Ascomycota</taxon>
        <taxon>Pezizomycotina</taxon>
        <taxon>Dothideomycetes</taxon>
        <taxon>Pleosporomycetidae</taxon>
        <taxon>Pleosporales</taxon>
        <taxon>Pleosporineae</taxon>
        <taxon>Pleosporaceae</taxon>
        <taxon>Bipolaris</taxon>
    </lineage>
</organism>
<keyword evidence="2" id="KW-1185">Reference proteome</keyword>
<dbReference type="KEGG" id="bsc:COCSADRAFT_244564"/>
<reference evidence="2" key="2">
    <citation type="journal article" date="2013" name="PLoS Genet.">
        <title>Comparative genome structure, secondary metabolite, and effector coding capacity across Cochliobolus pathogens.</title>
        <authorList>
            <person name="Condon B.J."/>
            <person name="Leng Y."/>
            <person name="Wu D."/>
            <person name="Bushley K.E."/>
            <person name="Ohm R.A."/>
            <person name="Otillar R."/>
            <person name="Martin J."/>
            <person name="Schackwitz W."/>
            <person name="Grimwood J."/>
            <person name="MohdZainudin N."/>
            <person name="Xue C."/>
            <person name="Wang R."/>
            <person name="Manning V.A."/>
            <person name="Dhillon B."/>
            <person name="Tu Z.J."/>
            <person name="Steffenson B.J."/>
            <person name="Salamov A."/>
            <person name="Sun H."/>
            <person name="Lowry S."/>
            <person name="LaButti K."/>
            <person name="Han J."/>
            <person name="Copeland A."/>
            <person name="Lindquist E."/>
            <person name="Barry K."/>
            <person name="Schmutz J."/>
            <person name="Baker S.E."/>
            <person name="Ciuffetti L.M."/>
            <person name="Grigoriev I.V."/>
            <person name="Zhong S."/>
            <person name="Turgeon B.G."/>
        </authorList>
    </citation>
    <scope>NUCLEOTIDE SEQUENCE [LARGE SCALE GENOMIC DNA]</scope>
    <source>
        <strain evidence="2">ND90Pr / ATCC 201652</strain>
    </source>
</reference>
<dbReference type="EMBL" id="KB445650">
    <property type="protein sequence ID" value="EMD60587.1"/>
    <property type="molecule type" value="Genomic_DNA"/>
</dbReference>
<reference evidence="1 2" key="1">
    <citation type="journal article" date="2012" name="PLoS Pathog.">
        <title>Diverse lifestyles and strategies of plant pathogenesis encoded in the genomes of eighteen Dothideomycetes fungi.</title>
        <authorList>
            <person name="Ohm R.A."/>
            <person name="Feau N."/>
            <person name="Henrissat B."/>
            <person name="Schoch C.L."/>
            <person name="Horwitz B.A."/>
            <person name="Barry K.W."/>
            <person name="Condon B.J."/>
            <person name="Copeland A.C."/>
            <person name="Dhillon B."/>
            <person name="Glaser F."/>
            <person name="Hesse C.N."/>
            <person name="Kosti I."/>
            <person name="LaButti K."/>
            <person name="Lindquist E.A."/>
            <person name="Lucas S."/>
            <person name="Salamov A.A."/>
            <person name="Bradshaw R.E."/>
            <person name="Ciuffetti L."/>
            <person name="Hamelin R.C."/>
            <person name="Kema G.H.J."/>
            <person name="Lawrence C."/>
            <person name="Scott J.A."/>
            <person name="Spatafora J.W."/>
            <person name="Turgeon B.G."/>
            <person name="de Wit P.J.G.M."/>
            <person name="Zhong S."/>
            <person name="Goodwin S.B."/>
            <person name="Grigoriev I.V."/>
        </authorList>
    </citation>
    <scope>NUCLEOTIDE SEQUENCE [LARGE SCALE GENOMIC DNA]</scope>
    <source>
        <strain evidence="2">ND90Pr / ATCC 201652</strain>
    </source>
</reference>
<proteinExistence type="predicted"/>
<dbReference type="AlphaFoldDB" id="M2SUW7"/>
<dbReference type="RefSeq" id="XP_007703896.1">
    <property type="nucleotide sequence ID" value="XM_007705706.1"/>
</dbReference>
<accession>M2SUW7</accession>
<name>M2SUW7_COCSN</name>
<dbReference type="HOGENOM" id="CLU_1731304_0_0_1"/>
<evidence type="ECO:0000313" key="1">
    <source>
        <dbReference type="EMBL" id="EMD60587.1"/>
    </source>
</evidence>
<dbReference type="Proteomes" id="UP000016934">
    <property type="component" value="Unassembled WGS sequence"/>
</dbReference>